<evidence type="ECO:0000256" key="1">
    <source>
        <dbReference type="SAM" id="Coils"/>
    </source>
</evidence>
<evidence type="ECO:0000259" key="3">
    <source>
        <dbReference type="Pfam" id="PF20720"/>
    </source>
</evidence>
<reference evidence="4" key="1">
    <citation type="submission" date="2021-03" db="EMBL/GenBank/DDBJ databases">
        <authorList>
            <person name="Bekaert M."/>
        </authorList>
    </citation>
    <scope>NUCLEOTIDE SEQUENCE</scope>
</reference>
<evidence type="ECO:0000313" key="5">
    <source>
        <dbReference type="Proteomes" id="UP000683360"/>
    </source>
</evidence>
<feature type="domain" description="Novel STAND NTPase 3" evidence="3">
    <location>
        <begin position="210"/>
        <end position="379"/>
    </location>
</feature>
<sequence length="446" mass="51096">MLKEAQLAKHVVLDGSLTDMLLELRSCKKSQQELTEMINTHQSAIDILMSNKEEHEKKIHQVNVSHQKGEAKTQKLSTEPSVYKDECTEKLEACKNDIKKNEEIIKELQDQSDKKQNKIADLILHICKLEIKYEQHDKMLKEHDEHLAMLDGQGSKQGEQIAQQAEQLAQHCEQMAQQGEQMVQQGGNNQTRLEEDTRALIEEDVREGTFVSTKAVTDGLLLLKQNGVLLITGYAGTGKSRIGRHVLHMFCTENKSLKCIKLTLAEWDNMTNTKEKKDKLEDTMGSRAENLVLLFDDIFGETNSIYNREKDTPILDKVHAYVCKGNIKVIITIRDTVKRQCQEVFDSNRLFKSDFIDLSSKKYLLSKEEKHTILTKYMKTVHNSDFIESKGYVDCKGDLVLKNDEVSNITWENPVKGFPLAVYQFVHNNKYFELGSKFLTGQQKPC</sequence>
<keyword evidence="1" id="KW-0175">Coiled coil</keyword>
<evidence type="ECO:0000313" key="4">
    <source>
        <dbReference type="EMBL" id="CAG2188848.1"/>
    </source>
</evidence>
<gene>
    <name evidence="4" type="ORF">MEDL_4236</name>
</gene>
<dbReference type="SUPFAM" id="SSF52540">
    <property type="entry name" value="P-loop containing nucleoside triphosphate hydrolases"/>
    <property type="match status" value="1"/>
</dbReference>
<comment type="caution">
    <text evidence="4">The sequence shown here is derived from an EMBL/GenBank/DDBJ whole genome shotgun (WGS) entry which is preliminary data.</text>
</comment>
<protein>
    <recommendedName>
        <fullName evidence="3">Novel STAND NTPase 3 domain-containing protein</fullName>
    </recommendedName>
</protein>
<feature type="region of interest" description="Disordered" evidence="2">
    <location>
        <begin position="168"/>
        <end position="191"/>
    </location>
</feature>
<dbReference type="Pfam" id="PF20720">
    <property type="entry name" value="nSTAND3"/>
    <property type="match status" value="1"/>
</dbReference>
<dbReference type="Gene3D" id="3.40.50.300">
    <property type="entry name" value="P-loop containing nucleotide triphosphate hydrolases"/>
    <property type="match status" value="1"/>
</dbReference>
<dbReference type="InterPro" id="IPR049050">
    <property type="entry name" value="nSTAND3"/>
</dbReference>
<organism evidence="4 5">
    <name type="scientific">Mytilus edulis</name>
    <name type="common">Blue mussel</name>
    <dbReference type="NCBI Taxonomy" id="6550"/>
    <lineage>
        <taxon>Eukaryota</taxon>
        <taxon>Metazoa</taxon>
        <taxon>Spiralia</taxon>
        <taxon>Lophotrochozoa</taxon>
        <taxon>Mollusca</taxon>
        <taxon>Bivalvia</taxon>
        <taxon>Autobranchia</taxon>
        <taxon>Pteriomorphia</taxon>
        <taxon>Mytilida</taxon>
        <taxon>Mytiloidea</taxon>
        <taxon>Mytilidae</taxon>
        <taxon>Mytilinae</taxon>
        <taxon>Mytilus</taxon>
    </lineage>
</organism>
<feature type="coiled-coil region" evidence="1">
    <location>
        <begin position="84"/>
        <end position="125"/>
    </location>
</feature>
<evidence type="ECO:0000256" key="2">
    <source>
        <dbReference type="SAM" id="MobiDB-lite"/>
    </source>
</evidence>
<dbReference type="EMBL" id="CAJPWZ010000276">
    <property type="protein sequence ID" value="CAG2188848.1"/>
    <property type="molecule type" value="Genomic_DNA"/>
</dbReference>
<name>A0A8S3Q0S3_MYTED</name>
<dbReference type="InterPro" id="IPR027417">
    <property type="entry name" value="P-loop_NTPase"/>
</dbReference>
<dbReference type="OrthoDB" id="6092734at2759"/>
<accession>A0A8S3Q0S3</accession>
<dbReference type="Proteomes" id="UP000683360">
    <property type="component" value="Unassembled WGS sequence"/>
</dbReference>
<proteinExistence type="predicted"/>
<feature type="compositionally biased region" description="Low complexity" evidence="2">
    <location>
        <begin position="168"/>
        <end position="190"/>
    </location>
</feature>
<keyword evidence="5" id="KW-1185">Reference proteome</keyword>
<dbReference type="AlphaFoldDB" id="A0A8S3Q0S3"/>